<reference evidence="1 2" key="1">
    <citation type="submission" date="2020-10" db="EMBL/GenBank/DDBJ databases">
        <title>Plant Genome Project.</title>
        <authorList>
            <person name="Zhang R.-G."/>
        </authorList>
    </citation>
    <scope>NUCLEOTIDE SEQUENCE [LARGE SCALE GENOMIC DNA]</scope>
    <source>
        <strain evidence="1">FAFU-HL-1</strain>
        <tissue evidence="1">Leaf</tissue>
    </source>
</reference>
<sequence length="218" mass="24614">MTRPGNGLAVKRNAKKNIKKPDICTADELHYVAVSISEWKLALWRYCLPSPKDLMHGPLNFEELVSVHWQVTMGKISSVERERAEIVSKPIKSRSSCQELLCTYLKDLSGYFDEGYSKNVFFKMETFYPVQFSFVSSLDLMLWKLLILLLELTTAFQEGGLQNCSGSFLYKDRLGKNNVPVLAIAGDQDLIRPPEAVHGLSTNLMYTGMVYSFPALSS</sequence>
<comment type="caution">
    <text evidence="1">The sequence shown here is derived from an EMBL/GenBank/DDBJ whole genome shotgun (WGS) entry which is preliminary data.</text>
</comment>
<accession>A0A835JDC0</accession>
<evidence type="ECO:0000313" key="2">
    <source>
        <dbReference type="Proteomes" id="UP000657918"/>
    </source>
</evidence>
<proteinExistence type="predicted"/>
<organism evidence="1 2">
    <name type="scientific">Salix dunnii</name>
    <dbReference type="NCBI Taxonomy" id="1413687"/>
    <lineage>
        <taxon>Eukaryota</taxon>
        <taxon>Viridiplantae</taxon>
        <taxon>Streptophyta</taxon>
        <taxon>Embryophyta</taxon>
        <taxon>Tracheophyta</taxon>
        <taxon>Spermatophyta</taxon>
        <taxon>Magnoliopsida</taxon>
        <taxon>eudicotyledons</taxon>
        <taxon>Gunneridae</taxon>
        <taxon>Pentapetalae</taxon>
        <taxon>rosids</taxon>
        <taxon>fabids</taxon>
        <taxon>Malpighiales</taxon>
        <taxon>Salicaceae</taxon>
        <taxon>Saliceae</taxon>
        <taxon>Salix</taxon>
    </lineage>
</organism>
<dbReference type="EMBL" id="JADGMS010000015">
    <property type="protein sequence ID" value="KAF9667572.1"/>
    <property type="molecule type" value="Genomic_DNA"/>
</dbReference>
<name>A0A835JDC0_9ROSI</name>
<gene>
    <name evidence="1" type="ORF">SADUNF_Sadunf15G0037300</name>
</gene>
<evidence type="ECO:0000313" key="1">
    <source>
        <dbReference type="EMBL" id="KAF9667572.1"/>
    </source>
</evidence>
<dbReference type="OrthoDB" id="10590877at2759"/>
<dbReference type="AlphaFoldDB" id="A0A835JDC0"/>
<protein>
    <submittedName>
        <fullName evidence="1">Uncharacterized protein</fullName>
    </submittedName>
</protein>
<dbReference type="Proteomes" id="UP000657918">
    <property type="component" value="Unassembled WGS sequence"/>
</dbReference>
<keyword evidence="2" id="KW-1185">Reference proteome</keyword>